<protein>
    <submittedName>
        <fullName evidence="1">Uncharacterized protein</fullName>
    </submittedName>
</protein>
<proteinExistence type="predicted"/>
<dbReference type="AlphaFoldDB" id="A0A6C0EPC8"/>
<reference evidence="1" key="1">
    <citation type="journal article" date="2020" name="Nature">
        <title>Giant virus diversity and host interactions through global metagenomics.</title>
        <authorList>
            <person name="Schulz F."/>
            <person name="Roux S."/>
            <person name="Paez-Espino D."/>
            <person name="Jungbluth S."/>
            <person name="Walsh D.A."/>
            <person name="Denef V.J."/>
            <person name="McMahon K.D."/>
            <person name="Konstantinidis K.T."/>
            <person name="Eloe-Fadrosh E.A."/>
            <person name="Kyrpides N.C."/>
            <person name="Woyke T."/>
        </authorList>
    </citation>
    <scope>NUCLEOTIDE SEQUENCE</scope>
    <source>
        <strain evidence="1">GVMAG-M-3300009155-2</strain>
    </source>
</reference>
<evidence type="ECO:0000313" key="1">
    <source>
        <dbReference type="EMBL" id="QHT31054.1"/>
    </source>
</evidence>
<dbReference type="EMBL" id="MN738915">
    <property type="protein sequence ID" value="QHT31054.1"/>
    <property type="molecule type" value="Genomic_DNA"/>
</dbReference>
<name>A0A6C0EPC8_9ZZZZ</name>
<accession>A0A6C0EPC8</accession>
<sequence length="158" mass="18700">MVKYVVVHNKHEGCYDYKSFEDEVKKLRFTSIVINPPKLFMFDDKEQAHEFFTDYINDVDDIDPKCRKNDEIEHVEYCTCGIIDVDEDDNPILFYNKRNQIFLMEFGGEVFVTSQSVKQSINNVNVTNKLLRKHKLLDAEQKKRYIELGKLCEECSDK</sequence>
<organism evidence="1">
    <name type="scientific">viral metagenome</name>
    <dbReference type="NCBI Taxonomy" id="1070528"/>
    <lineage>
        <taxon>unclassified sequences</taxon>
        <taxon>metagenomes</taxon>
        <taxon>organismal metagenomes</taxon>
    </lineage>
</organism>